<reference evidence="1 2" key="1">
    <citation type="submission" date="2019-03" db="EMBL/GenBank/DDBJ databases">
        <title>Deep-cultivation of Planctomycetes and their phenomic and genomic characterization uncovers novel biology.</title>
        <authorList>
            <person name="Wiegand S."/>
            <person name="Jogler M."/>
            <person name="Boedeker C."/>
            <person name="Pinto D."/>
            <person name="Vollmers J."/>
            <person name="Rivas-Marin E."/>
            <person name="Kohn T."/>
            <person name="Peeters S.H."/>
            <person name="Heuer A."/>
            <person name="Rast P."/>
            <person name="Oberbeckmann S."/>
            <person name="Bunk B."/>
            <person name="Jeske O."/>
            <person name="Meyerdierks A."/>
            <person name="Storesund J.E."/>
            <person name="Kallscheuer N."/>
            <person name="Luecker S."/>
            <person name="Lage O.M."/>
            <person name="Pohl T."/>
            <person name="Merkel B.J."/>
            <person name="Hornburger P."/>
            <person name="Mueller R.-W."/>
            <person name="Bruemmer F."/>
            <person name="Labrenz M."/>
            <person name="Spormann A.M."/>
            <person name="Op den Camp H."/>
            <person name="Overmann J."/>
            <person name="Amann R."/>
            <person name="Jetten M.S.M."/>
            <person name="Mascher T."/>
            <person name="Medema M.H."/>
            <person name="Devos D.P."/>
            <person name="Kaster A.-K."/>
            <person name="Ovreas L."/>
            <person name="Rohde M."/>
            <person name="Galperin M.Y."/>
            <person name="Jogler C."/>
        </authorList>
    </citation>
    <scope>NUCLEOTIDE SEQUENCE [LARGE SCALE GENOMIC DNA]</scope>
    <source>
        <strain evidence="1 2">V202</strain>
    </source>
</reference>
<protein>
    <recommendedName>
        <fullName evidence="3">Elp3/MiaA/NifB-like radical SAM core domain-containing protein</fullName>
    </recommendedName>
</protein>
<dbReference type="Proteomes" id="UP000318384">
    <property type="component" value="Chromosome"/>
</dbReference>
<dbReference type="InterPro" id="IPR058240">
    <property type="entry name" value="rSAM_sf"/>
</dbReference>
<dbReference type="SFLD" id="SFLDS00029">
    <property type="entry name" value="Radical_SAM"/>
    <property type="match status" value="1"/>
</dbReference>
<accession>A0A517X0E9</accession>
<dbReference type="AlphaFoldDB" id="A0A517X0E9"/>
<organism evidence="1 2">
    <name type="scientific">Gimesia aquarii</name>
    <dbReference type="NCBI Taxonomy" id="2527964"/>
    <lineage>
        <taxon>Bacteria</taxon>
        <taxon>Pseudomonadati</taxon>
        <taxon>Planctomycetota</taxon>
        <taxon>Planctomycetia</taxon>
        <taxon>Planctomycetales</taxon>
        <taxon>Planctomycetaceae</taxon>
        <taxon>Gimesia</taxon>
    </lineage>
</organism>
<evidence type="ECO:0008006" key="3">
    <source>
        <dbReference type="Google" id="ProtNLM"/>
    </source>
</evidence>
<gene>
    <name evidence="1" type="ORF">V202x_44030</name>
</gene>
<evidence type="ECO:0000313" key="1">
    <source>
        <dbReference type="EMBL" id="QDU10988.1"/>
    </source>
</evidence>
<dbReference type="InterPro" id="IPR007197">
    <property type="entry name" value="rSAM"/>
</dbReference>
<keyword evidence="2" id="KW-1185">Reference proteome</keyword>
<dbReference type="SUPFAM" id="SSF102114">
    <property type="entry name" value="Radical SAM enzymes"/>
    <property type="match status" value="1"/>
</dbReference>
<name>A0A517X0E9_9PLAN</name>
<dbReference type="RefSeq" id="WP_232098615.1">
    <property type="nucleotide sequence ID" value="NZ_CP037422.1"/>
</dbReference>
<dbReference type="EMBL" id="CP037422">
    <property type="protein sequence ID" value="QDU10988.1"/>
    <property type="molecule type" value="Genomic_DNA"/>
</dbReference>
<evidence type="ECO:0000313" key="2">
    <source>
        <dbReference type="Proteomes" id="UP000318384"/>
    </source>
</evidence>
<dbReference type="GO" id="GO:0003824">
    <property type="term" value="F:catalytic activity"/>
    <property type="evidence" value="ECO:0007669"/>
    <property type="project" value="InterPro"/>
</dbReference>
<sequence length="329" mass="37870">MNIVKRFYRFTNRETRLKTQPGMDHILPSFTNQQIQAARSAKNQVSPEMPYAFLNETECDSDGALTEISTIFLTNRECPFRCLMCDLWQNTLDETLTPGMITHQIDYALKQLPPAQQVKLYNSGNFFDRKAIPEKDIPRIASQVQNFERVIVENHPLLCNQDCLDFQQMISGQLEIALGLEIIHENVLQALNKQMTLEDFSKAVEFLANHSIQIRAFILLKPPFMNEQEGIEWAIRSVEYAFSLGVNCCSLIPTRSGNGILEQLEQTGQFSHPLLSSVEETLEACLNLKQGRVFMDLWDLDRLYQNEINLHDRLERLQQMNLLQKVSTA</sequence>
<dbReference type="GO" id="GO:0051536">
    <property type="term" value="F:iron-sulfur cluster binding"/>
    <property type="evidence" value="ECO:0007669"/>
    <property type="project" value="InterPro"/>
</dbReference>
<proteinExistence type="predicted"/>